<evidence type="ECO:0000313" key="2">
    <source>
        <dbReference type="Proteomes" id="UP000774750"/>
    </source>
</evidence>
<dbReference type="Proteomes" id="UP000774750">
    <property type="component" value="Unassembled WGS sequence"/>
</dbReference>
<name>A0A938X951_9FIRM</name>
<reference evidence="1" key="2">
    <citation type="journal article" date="2021" name="Sci. Rep.">
        <title>The distribution of antibiotic resistance genes in chicken gut microbiota commensals.</title>
        <authorList>
            <person name="Juricova H."/>
            <person name="Matiasovicova J."/>
            <person name="Kubasova T."/>
            <person name="Cejkova D."/>
            <person name="Rychlik I."/>
        </authorList>
    </citation>
    <scope>NUCLEOTIDE SEQUENCE</scope>
    <source>
        <strain evidence="1">An559</strain>
    </source>
</reference>
<keyword evidence="2" id="KW-1185">Reference proteome</keyword>
<sequence>MIKLIIGKKGSGKTKLLIDKVNAAVNTTNGNVVCIEKSMKLTFELDHKVRLIDADEYAIQGYDAFYGFVSGVLAGNYDIKEIFVDGILRIGAKDGAKDYEGFGALLEKLYKQIPADVTLTFTVSADQTDLPDSVLKYS</sequence>
<protein>
    <recommendedName>
        <fullName evidence="3">Twitching motility protein PilT</fullName>
    </recommendedName>
</protein>
<accession>A0A938X951</accession>
<gene>
    <name evidence="1" type="ORF">H6A12_07170</name>
</gene>
<organism evidence="1 2">
    <name type="scientific">Merdimmobilis hominis</name>
    <dbReference type="NCBI Taxonomy" id="2897707"/>
    <lineage>
        <taxon>Bacteria</taxon>
        <taxon>Bacillati</taxon>
        <taxon>Bacillota</taxon>
        <taxon>Clostridia</taxon>
        <taxon>Eubacteriales</taxon>
        <taxon>Oscillospiraceae</taxon>
        <taxon>Merdimmobilis</taxon>
    </lineage>
</organism>
<evidence type="ECO:0000313" key="1">
    <source>
        <dbReference type="EMBL" id="MBM6920929.1"/>
    </source>
</evidence>
<dbReference type="AlphaFoldDB" id="A0A938X951"/>
<dbReference type="RefSeq" id="WP_204446374.1">
    <property type="nucleotide sequence ID" value="NZ_JACJKY010000009.1"/>
</dbReference>
<reference evidence="1" key="1">
    <citation type="submission" date="2020-08" db="EMBL/GenBank/DDBJ databases">
        <authorList>
            <person name="Cejkova D."/>
            <person name="Kubasova T."/>
            <person name="Jahodarova E."/>
            <person name="Rychlik I."/>
        </authorList>
    </citation>
    <scope>NUCLEOTIDE SEQUENCE</scope>
    <source>
        <strain evidence="1">An559</strain>
    </source>
</reference>
<proteinExistence type="predicted"/>
<dbReference type="EMBL" id="JACJKY010000009">
    <property type="protein sequence ID" value="MBM6920929.1"/>
    <property type="molecule type" value="Genomic_DNA"/>
</dbReference>
<evidence type="ECO:0008006" key="3">
    <source>
        <dbReference type="Google" id="ProtNLM"/>
    </source>
</evidence>
<comment type="caution">
    <text evidence="1">The sequence shown here is derived from an EMBL/GenBank/DDBJ whole genome shotgun (WGS) entry which is preliminary data.</text>
</comment>